<sequence length="435" mass="49293">MESFMEYLNSNYLNSEAGWQRVFTHFNLEWPGLGVDFKFPTPATFLRERTPEEKEGNVVLWSVIEREEDGRIVLKYWKKGADLRVRYTLVDVFSALKENREILHIDDPMQFTKTAARMLLELGDIPPYAKARIDSLRRYRDFDWTTFGLSTGDAAVVEQVFSFLYNDLAIGAVAQIPVGHSVRRLAEQLGLKKEMVNRAVNLLCLSGLVRKDRIPSSREDKRPDRFWVRAAVTTSEVRAVIQKLISAGLKKLHDLTQTLASNAGLSIAGIFRRQRDDVERRAAGNASDSFLVKHILGKRLNEIFTRYPEALPQLPEGCEWQPVRNGWYKGAGPMAEVYRLIKNDSGTLYWQEAPAGGLVSRWLKRLVGKLATEIPSLPRWLVKYLPPLPVGYAVLWDPFADNYFIASDGRSGKIVLRRTSRGGLEWAPAPVAAAA</sequence>
<protein>
    <submittedName>
        <fullName evidence="1">Uncharacterized protein</fullName>
    </submittedName>
</protein>
<dbReference type="AlphaFoldDB" id="A0AAU8P9N8"/>
<dbReference type="Proteomes" id="UP000009229">
    <property type="component" value="Chromosome"/>
</dbReference>
<name>A0AAU8P9N8_DESK7</name>
<evidence type="ECO:0000313" key="1">
    <source>
        <dbReference type="EMBL" id="AEG14673.1"/>
    </source>
</evidence>
<dbReference type="EMBL" id="CP002770">
    <property type="protein sequence ID" value="AEG14673.1"/>
    <property type="molecule type" value="Genomic_DNA"/>
</dbReference>
<organism evidence="1 2">
    <name type="scientific">Desulfofundulus kuznetsovii (strain DSM 6115 / VKM B-1805 / 17)</name>
    <name type="common">Desulfotomaculum kuznetsovii</name>
    <dbReference type="NCBI Taxonomy" id="760568"/>
    <lineage>
        <taxon>Bacteria</taxon>
        <taxon>Bacillati</taxon>
        <taxon>Bacillota</taxon>
        <taxon>Clostridia</taxon>
        <taxon>Eubacteriales</taxon>
        <taxon>Peptococcaceae</taxon>
        <taxon>Desulfofundulus</taxon>
    </lineage>
</organism>
<evidence type="ECO:0000313" key="2">
    <source>
        <dbReference type="Proteomes" id="UP000009229"/>
    </source>
</evidence>
<dbReference type="RefSeq" id="WP_013822188.1">
    <property type="nucleotide sequence ID" value="NC_015573.1"/>
</dbReference>
<reference evidence="2" key="1">
    <citation type="submission" date="2011-05" db="EMBL/GenBank/DDBJ databases">
        <title>Complete sequence of Desulfotomaculum kuznetsovii DSM 6115.</title>
        <authorList>
            <person name="Lucas S."/>
            <person name="Han J."/>
            <person name="Lapidus A."/>
            <person name="Cheng J.-F."/>
            <person name="Goodwin L."/>
            <person name="Pitluck S."/>
            <person name="Peters L."/>
            <person name="Mikhailova N."/>
            <person name="Lu M."/>
            <person name="Saunders E."/>
            <person name="Han C."/>
            <person name="Tapia R."/>
            <person name="Land M."/>
            <person name="Hauser L."/>
            <person name="Kyrpides N."/>
            <person name="Ivanova N."/>
            <person name="Pagani I."/>
            <person name="Nazina T."/>
            <person name="Ivanova A."/>
            <person name="Parshina S."/>
            <person name="Kuever J."/>
            <person name="Muyzer G."/>
            <person name="Plugge C."/>
            <person name="Stams A."/>
            <person name="Woyke T."/>
        </authorList>
    </citation>
    <scope>NUCLEOTIDE SEQUENCE [LARGE SCALE GENOMIC DNA]</scope>
    <source>
        <strain evidence="2">DSM 6115 / VKM B-1805 / 17</strain>
    </source>
</reference>
<dbReference type="KEGG" id="dku:Desku_1086"/>
<accession>A0AAU8P9N8</accession>
<gene>
    <name evidence="1" type="ordered locus">Desku_1086</name>
</gene>
<keyword evidence="2" id="KW-1185">Reference proteome</keyword>
<proteinExistence type="predicted"/>